<evidence type="ECO:0000256" key="5">
    <source>
        <dbReference type="ARBA" id="ARBA00022723"/>
    </source>
</evidence>
<dbReference type="InterPro" id="IPR057670">
    <property type="entry name" value="SH3_retrovirus"/>
</dbReference>
<dbReference type="InterPro" id="IPR013103">
    <property type="entry name" value="RVT_2"/>
</dbReference>
<protein>
    <recommendedName>
        <fullName evidence="3">ubiquitinyl hydrolase 1</fullName>
        <ecNumber evidence="3">3.4.19.12</ecNumber>
    </recommendedName>
</protein>
<dbReference type="InterPro" id="IPR001584">
    <property type="entry name" value="Integrase_cat-core"/>
</dbReference>
<dbReference type="GO" id="GO:0008270">
    <property type="term" value="F:zinc ion binding"/>
    <property type="evidence" value="ECO:0007669"/>
    <property type="project" value="UniProtKB-KW"/>
</dbReference>
<dbReference type="SMART" id="SM00165">
    <property type="entry name" value="UBA"/>
    <property type="match status" value="2"/>
</dbReference>
<evidence type="ECO:0000256" key="2">
    <source>
        <dbReference type="ARBA" id="ARBA00009085"/>
    </source>
</evidence>
<dbReference type="PANTHER" id="PTHR42648:SF26">
    <property type="entry name" value="INTEGRASE CATALYTIC DOMAIN-CONTAINING PROTEIN"/>
    <property type="match status" value="1"/>
</dbReference>
<keyword evidence="8" id="KW-0833">Ubl conjugation pathway</keyword>
<dbReference type="EC" id="3.4.19.12" evidence="3"/>
<dbReference type="InterPro" id="IPR009060">
    <property type="entry name" value="UBA-like_sf"/>
</dbReference>
<evidence type="ECO:0000256" key="4">
    <source>
        <dbReference type="ARBA" id="ARBA00022670"/>
    </source>
</evidence>
<dbReference type="FunFam" id="1.10.8.10:FF:000103">
    <property type="entry name" value="Ubiquitin carboxyl-terminal hydrolase"/>
    <property type="match status" value="1"/>
</dbReference>
<keyword evidence="10" id="KW-0788">Thiol protease</keyword>
<dbReference type="PROSITE" id="PS50994">
    <property type="entry name" value="INTEGRASE"/>
    <property type="match status" value="1"/>
</dbReference>
<dbReference type="Pfam" id="PF07727">
    <property type="entry name" value="RVT_2"/>
    <property type="match status" value="1"/>
</dbReference>
<comment type="catalytic activity">
    <reaction evidence="1">
        <text>Thiol-dependent hydrolysis of ester, thioester, amide, peptide and isopeptide bonds formed by the C-terminal Gly of ubiquitin (a 76-residue protein attached to proteins as an intracellular targeting signal).</text>
        <dbReference type="EC" id="3.4.19.12"/>
    </reaction>
</comment>
<dbReference type="InterPro" id="IPR015940">
    <property type="entry name" value="UBA"/>
</dbReference>
<proteinExistence type="inferred from homology"/>
<dbReference type="CDD" id="cd14295">
    <property type="entry name" value="UBA1_atUBP14"/>
    <property type="match status" value="1"/>
</dbReference>
<dbReference type="SUPFAM" id="SSF53098">
    <property type="entry name" value="Ribonuclease H-like"/>
    <property type="match status" value="1"/>
</dbReference>
<feature type="domain" description="Integrase catalytic" evidence="13">
    <location>
        <begin position="275"/>
        <end position="372"/>
    </location>
</feature>
<keyword evidence="6" id="KW-0677">Repeat</keyword>
<keyword evidence="11" id="KW-0862">Zinc</keyword>
<dbReference type="AlphaFoldDB" id="A5B0G6"/>
<keyword evidence="4" id="KW-0645">Protease</keyword>
<dbReference type="InterPro" id="IPR025724">
    <property type="entry name" value="GAG-pre-integrase_dom"/>
</dbReference>
<reference evidence="14" key="1">
    <citation type="journal article" date="2007" name="PLoS ONE">
        <title>The first genome sequence of an elite grapevine cultivar (Pinot noir Vitis vinifera L.): coping with a highly heterozygous genome.</title>
        <authorList>
            <person name="Velasco R."/>
            <person name="Zharkikh A."/>
            <person name="Troggio M."/>
            <person name="Cartwright D.A."/>
            <person name="Cestaro A."/>
            <person name="Pruss D."/>
            <person name="Pindo M."/>
            <person name="FitzGerald L.M."/>
            <person name="Vezzulli S."/>
            <person name="Reid J."/>
            <person name="Malacarne G."/>
            <person name="Iliev D."/>
            <person name="Coppola G."/>
            <person name="Wardell B."/>
            <person name="Micheletti D."/>
            <person name="Macalma T."/>
            <person name="Facci M."/>
            <person name="Mitchell J.T."/>
            <person name="Perazzolli M."/>
            <person name="Eldredge G."/>
            <person name="Gatto P."/>
            <person name="Oyzerski R."/>
            <person name="Moretto M."/>
            <person name="Gutin N."/>
            <person name="Stefanini M."/>
            <person name="Chen Y."/>
            <person name="Segala C."/>
            <person name="Davenport C."/>
            <person name="Dematte L."/>
            <person name="Mraz A."/>
            <person name="Battilana J."/>
            <person name="Stormo K."/>
            <person name="Costa F."/>
            <person name="Tao Q."/>
            <person name="Si-Ammour A."/>
            <person name="Harkins T."/>
            <person name="Lackey A."/>
            <person name="Perbost C."/>
            <person name="Taillon B."/>
            <person name="Stella A."/>
            <person name="Solovyev V."/>
            <person name="Fawcett J.A."/>
            <person name="Sterck L."/>
            <person name="Vandepoele K."/>
            <person name="Grando S.M."/>
            <person name="Toppo S."/>
            <person name="Moser C."/>
            <person name="Lanchbury J."/>
            <person name="Bogden R."/>
            <person name="Skolnick M."/>
            <person name="Sgaramella V."/>
            <person name="Bhatnagar S.K."/>
            <person name="Fontana P."/>
            <person name="Gutin A."/>
            <person name="Van de Peer Y."/>
            <person name="Salamini F."/>
            <person name="Viola R."/>
        </authorList>
    </citation>
    <scope>NUCLEOTIDE SEQUENCE</scope>
</reference>
<evidence type="ECO:0000256" key="7">
    <source>
        <dbReference type="ARBA" id="ARBA00022771"/>
    </source>
</evidence>
<evidence type="ECO:0000259" key="13">
    <source>
        <dbReference type="PROSITE" id="PS50994"/>
    </source>
</evidence>
<dbReference type="PROSITE" id="PS50030">
    <property type="entry name" value="UBA"/>
    <property type="match status" value="1"/>
</dbReference>
<dbReference type="Gene3D" id="3.30.420.10">
    <property type="entry name" value="Ribonuclease H-like superfamily/Ribonuclease H"/>
    <property type="match status" value="1"/>
</dbReference>
<name>A5B0G6_VITVI</name>
<dbReference type="InterPro" id="IPR043502">
    <property type="entry name" value="DNA/RNA_pol_sf"/>
</dbReference>
<dbReference type="InterPro" id="IPR036397">
    <property type="entry name" value="RNaseH_sf"/>
</dbReference>
<evidence type="ECO:0000256" key="9">
    <source>
        <dbReference type="ARBA" id="ARBA00022801"/>
    </source>
</evidence>
<evidence type="ECO:0000256" key="1">
    <source>
        <dbReference type="ARBA" id="ARBA00000707"/>
    </source>
</evidence>
<dbReference type="Gene3D" id="1.10.8.10">
    <property type="entry name" value="DNA helicase RuvA subunit, C-terminal domain"/>
    <property type="match status" value="2"/>
</dbReference>
<dbReference type="Pfam" id="PF13976">
    <property type="entry name" value="gag_pre-integrs"/>
    <property type="match status" value="1"/>
</dbReference>
<evidence type="ECO:0000259" key="12">
    <source>
        <dbReference type="PROSITE" id="PS50030"/>
    </source>
</evidence>
<accession>A5B0G6</accession>
<dbReference type="GO" id="GO:0006508">
    <property type="term" value="P:proteolysis"/>
    <property type="evidence" value="ECO:0007669"/>
    <property type="project" value="UniProtKB-KW"/>
</dbReference>
<dbReference type="GO" id="GO:0003676">
    <property type="term" value="F:nucleic acid binding"/>
    <property type="evidence" value="ECO:0007669"/>
    <property type="project" value="InterPro"/>
</dbReference>
<evidence type="ECO:0000256" key="10">
    <source>
        <dbReference type="ARBA" id="ARBA00022807"/>
    </source>
</evidence>
<keyword evidence="5" id="KW-0479">Metal-binding</keyword>
<gene>
    <name evidence="14" type="ORF">VITISV_009015</name>
</gene>
<evidence type="ECO:0000256" key="6">
    <source>
        <dbReference type="ARBA" id="ARBA00022737"/>
    </source>
</evidence>
<keyword evidence="9" id="KW-0378">Hydrolase</keyword>
<evidence type="ECO:0000256" key="8">
    <source>
        <dbReference type="ARBA" id="ARBA00022786"/>
    </source>
</evidence>
<feature type="domain" description="UBA" evidence="12">
    <location>
        <begin position="18"/>
        <end position="59"/>
    </location>
</feature>
<organism evidence="14">
    <name type="scientific">Vitis vinifera</name>
    <name type="common">Grape</name>
    <dbReference type="NCBI Taxonomy" id="29760"/>
    <lineage>
        <taxon>Eukaryota</taxon>
        <taxon>Viridiplantae</taxon>
        <taxon>Streptophyta</taxon>
        <taxon>Embryophyta</taxon>
        <taxon>Tracheophyta</taxon>
        <taxon>Spermatophyta</taxon>
        <taxon>Magnoliopsida</taxon>
        <taxon>eudicotyledons</taxon>
        <taxon>Gunneridae</taxon>
        <taxon>Pentapetalae</taxon>
        <taxon>rosids</taxon>
        <taxon>Vitales</taxon>
        <taxon>Vitaceae</taxon>
        <taxon>Viteae</taxon>
        <taxon>Vitis</taxon>
    </lineage>
</organism>
<dbReference type="EMBL" id="AM442399">
    <property type="protein sequence ID" value="CAN69551.1"/>
    <property type="molecule type" value="Genomic_DNA"/>
</dbReference>
<evidence type="ECO:0000256" key="3">
    <source>
        <dbReference type="ARBA" id="ARBA00012759"/>
    </source>
</evidence>
<sequence>MPIELKVDEGKVESEKLLANEEIVAQLVSMGFNHLHCQKAAINTSNAGVEEAMNWLLSHMDDPDIDVPISQEAENAEALSFVDQSKVDTLISFGFQEDISRKALRALIKFQNFTITPFNLRLVPMLFTPTKIVLNQEHAVTISIGLTFQHQWYADSDANIHVTFDVANLTVSQPYEGIDTVGDFKTGDTLMTGPSDRGLYLINLQQLSSSKFHAFSMTVGVKASTATWHCRLGHPSSSTLHNVRNYSLPVSDSFNKESICVSYQLVAKKFNNPIKQLQSDNGGEYCSTIFKQFLSDNGIFHRLSCPYTSQQNGLAERKHRHIVEMGLILLAQSELPKKFWVDAFLTSIFIINRLPTKVLNFSSPFECLLHLPPDFSYFHSFGCQCFPCVRPYMPNKLSYCSTPCIFIGYCSNQKGFHCYDRSFRRVYISINVIFDETVFLARVQSPLMDSGSNVPSTVSPPHTIPIIPTDHDFSIPPDTPPDINSPISSSLSNILEPSSSTPTSSTPSYHVVTRSQTGHLRPCTYPDFHLYYSTCHPLPTLHATMECEFQALLKNETWTLCPRPPRKNVVQSKWVFKSKCQPDGSIERLKAWLVVVGYLQRSAPRAWFNRLSIALLSLGFVSSQVDPSLFTYHCDSTHAFVLVYVDDILVTSNVWSFIDELISNLQLDFAMKDLRQLSYFLGIEATRDSFDLHLQQTRYIIDLLDHVNLIGIRPYRAPCVLGTKLSKFDRDLLLDTSEYRHTVGALQYITLTCLDIAYSVNQLVNICNPQLQLIGQQPSVSYVI</sequence>
<evidence type="ECO:0000313" key="14">
    <source>
        <dbReference type="EMBL" id="CAN69551.1"/>
    </source>
</evidence>
<dbReference type="PANTHER" id="PTHR42648">
    <property type="entry name" value="TRANSPOSASE, PUTATIVE-RELATED"/>
    <property type="match status" value="1"/>
</dbReference>
<dbReference type="Pfam" id="PF22562">
    <property type="entry name" value="UBA_7"/>
    <property type="match status" value="1"/>
</dbReference>
<dbReference type="InterPro" id="IPR039537">
    <property type="entry name" value="Retrotran_Ty1/copia-like"/>
</dbReference>
<dbReference type="SUPFAM" id="SSF46934">
    <property type="entry name" value="UBA-like"/>
    <property type="match status" value="1"/>
</dbReference>
<dbReference type="InterPro" id="IPR012337">
    <property type="entry name" value="RNaseH-like_sf"/>
</dbReference>
<dbReference type="GO" id="GO:0015074">
    <property type="term" value="P:DNA integration"/>
    <property type="evidence" value="ECO:0007669"/>
    <property type="project" value="InterPro"/>
</dbReference>
<dbReference type="Pfam" id="PF25597">
    <property type="entry name" value="SH3_retrovirus"/>
    <property type="match status" value="1"/>
</dbReference>
<comment type="similarity">
    <text evidence="2">Belongs to the peptidase C19 family.</text>
</comment>
<keyword evidence="7" id="KW-0863">Zinc-finger</keyword>
<evidence type="ECO:0000256" key="11">
    <source>
        <dbReference type="ARBA" id="ARBA00022833"/>
    </source>
</evidence>
<dbReference type="SUPFAM" id="SSF56672">
    <property type="entry name" value="DNA/RNA polymerases"/>
    <property type="match status" value="1"/>
</dbReference>
<dbReference type="GO" id="GO:0004843">
    <property type="term" value="F:cysteine-type deubiquitinase activity"/>
    <property type="evidence" value="ECO:0007669"/>
    <property type="project" value="UniProtKB-EC"/>
</dbReference>